<protein>
    <submittedName>
        <fullName evidence="1">Uncharacterized protein</fullName>
    </submittedName>
</protein>
<gene>
    <name evidence="1" type="ORF">Q644_20960</name>
</gene>
<dbReference type="Proteomes" id="UP000016842">
    <property type="component" value="Unassembled WGS sequence"/>
</dbReference>
<sequence>MAKTIKSKPGTSSPIADINQPVGHIADETAVEAVAEHAPADTTSPVVEAWSTLKVAMIDDAMHPPRLDRLNEKEAGDIGKLLTTDPEVIEELATHGCPPDATADRRLLLIAENDLPFVALAKITSVSSEAQRMIEEHRTFLKLKTTLEEEVGELSIIDPYEPIPPNLSDCQLVLLDYYLDGSTNGGDRAVAVANTIRAQENRPDDQQIVLMSSIETVRDLRVQFRNDTDLTGSAFAFIGKRDLNEKWKVKAHLGMLERARPYAPAFSRYREKLEEALTQAKRGLLSLVDDLDIGDYAFLQGRALMKDGHPLGDYMFWLLSSQFTALAFEQGGPMRERQRELDALEFDGEPVAPTEPSTVVANMLHSALMSRDVGPLGPHPRRGRKRQIWPFPTCATG</sequence>
<proteinExistence type="predicted"/>
<dbReference type="EMBL" id="ASXJ01000154">
    <property type="protein sequence ID" value="ERM01549.1"/>
    <property type="molecule type" value="Genomic_DNA"/>
</dbReference>
<comment type="caution">
    <text evidence="1">The sequence shown here is derived from an EMBL/GenBank/DDBJ whole genome shotgun (WGS) entry which is preliminary data.</text>
</comment>
<accession>U4VA57</accession>
<organism evidence="1 2">
    <name type="scientific">Brucella intermedia 229E</name>
    <dbReference type="NCBI Taxonomy" id="1337887"/>
    <lineage>
        <taxon>Bacteria</taxon>
        <taxon>Pseudomonadati</taxon>
        <taxon>Pseudomonadota</taxon>
        <taxon>Alphaproteobacteria</taxon>
        <taxon>Hyphomicrobiales</taxon>
        <taxon>Brucellaceae</taxon>
        <taxon>Brucella/Ochrobactrum group</taxon>
        <taxon>Brucella</taxon>
    </lineage>
</organism>
<name>U4VA57_9HYPH</name>
<dbReference type="AlphaFoldDB" id="U4VA57"/>
<dbReference type="PATRIC" id="fig|1337887.3.peg.2901"/>
<evidence type="ECO:0000313" key="2">
    <source>
        <dbReference type="Proteomes" id="UP000016842"/>
    </source>
</evidence>
<evidence type="ECO:0000313" key="1">
    <source>
        <dbReference type="EMBL" id="ERM01549.1"/>
    </source>
</evidence>
<reference evidence="1 2" key="1">
    <citation type="journal article" date="2014" name="FEMS Microbiol. Lett.">
        <title>Genome sequencing analysis reveals virulence-related gene content of Ochrobactrum intermedium strain 229E, a urease-positive strain isolated from the human gastric niche.</title>
        <authorList>
            <person name="Kulkarni G.J."/>
            <person name="Shetty S."/>
            <person name="Dharne M.S."/>
            <person name="Shouche Y.S."/>
        </authorList>
    </citation>
    <scope>NUCLEOTIDE SEQUENCE [LARGE SCALE GENOMIC DNA]</scope>
    <source>
        <strain evidence="1 2">229E</strain>
    </source>
</reference>